<feature type="compositionally biased region" description="Basic and acidic residues" evidence="1">
    <location>
        <begin position="86"/>
        <end position="95"/>
    </location>
</feature>
<gene>
    <name evidence="2" type="ORF">J2S43_007730</name>
</gene>
<evidence type="ECO:0000313" key="2">
    <source>
        <dbReference type="EMBL" id="MDP9799218.1"/>
    </source>
</evidence>
<accession>A0ABT9N6R6</accession>
<proteinExistence type="predicted"/>
<dbReference type="Proteomes" id="UP001240984">
    <property type="component" value="Unassembled WGS sequence"/>
</dbReference>
<keyword evidence="3" id="KW-1185">Reference proteome</keyword>
<evidence type="ECO:0000313" key="3">
    <source>
        <dbReference type="Proteomes" id="UP001240984"/>
    </source>
</evidence>
<sequence>MVLSCGGAPCGCRRFVVPGNVFRLWPTAQPPLLFNGITISQRARHTPQPKINAHPVGTPTNPEPAPLPQPHLLPRRSAASRPSTPDSRRNPRLDTARPAPRSRCASLPACLGFRRALAPGAPRVRACFGSPPASGPGVSRIPTRAGFGVPRLPAWLGLRRASASGLAGTSACPEFRAWLRLRPGCDPATLGSWPDLLPAQLDVARRRRSPSAWLNPSDETRRSGRFAPEISVYKRRRAEVSLVPVLAVAGSRMTHGEVSSARVASGGARSGVCGELRRGTRGCACPTLAGGSVRGDAGRVVVGGQRRHRLRRRVRSGALAESKDSARFARGSDSVARSAVARREGSLTDTKERSNIEVDLSFVSVNDPSGMSGRDSTTTTPASARRCPSHGGNNPKFRADASGLRAGLAASDAEWATESGARGRHYAGSGKVVWICRVCMSLRKGTPRLNVCALPASGLDLVISESKDPSSPHCCFVRVQTAMRAGRILELLRVDQRRPALSGNLGPESSPCEIISAPLPHAETDLPPCGPAIRWRLRGVQSYAGSSKLSGVRC</sequence>
<dbReference type="EMBL" id="JAUSRA010000001">
    <property type="protein sequence ID" value="MDP9799218.1"/>
    <property type="molecule type" value="Genomic_DNA"/>
</dbReference>
<reference evidence="2 3" key="1">
    <citation type="submission" date="2023-07" db="EMBL/GenBank/DDBJ databases">
        <title>Sequencing the genomes of 1000 actinobacteria strains.</title>
        <authorList>
            <person name="Klenk H.-P."/>
        </authorList>
    </citation>
    <scope>NUCLEOTIDE SEQUENCE [LARGE SCALE GENOMIC DNA]</scope>
    <source>
        <strain evidence="2 3">DSM 44710</strain>
    </source>
</reference>
<feature type="compositionally biased region" description="Pro residues" evidence="1">
    <location>
        <begin position="61"/>
        <end position="71"/>
    </location>
</feature>
<name>A0ABT9N6R6_9ACTN</name>
<protein>
    <submittedName>
        <fullName evidence="2">Uncharacterized protein</fullName>
    </submittedName>
</protein>
<evidence type="ECO:0000256" key="1">
    <source>
        <dbReference type="SAM" id="MobiDB-lite"/>
    </source>
</evidence>
<feature type="region of interest" description="Disordered" evidence="1">
    <location>
        <begin position="367"/>
        <end position="395"/>
    </location>
</feature>
<feature type="compositionally biased region" description="Polar residues" evidence="1">
    <location>
        <begin position="367"/>
        <end position="382"/>
    </location>
</feature>
<comment type="caution">
    <text evidence="2">The sequence shown here is derived from an EMBL/GenBank/DDBJ whole genome shotgun (WGS) entry which is preliminary data.</text>
</comment>
<feature type="region of interest" description="Disordered" evidence="1">
    <location>
        <begin position="48"/>
        <end position="103"/>
    </location>
</feature>
<organism evidence="2 3">
    <name type="scientific">Catenuloplanes nepalensis</name>
    <dbReference type="NCBI Taxonomy" id="587533"/>
    <lineage>
        <taxon>Bacteria</taxon>
        <taxon>Bacillati</taxon>
        <taxon>Actinomycetota</taxon>
        <taxon>Actinomycetes</taxon>
        <taxon>Micromonosporales</taxon>
        <taxon>Micromonosporaceae</taxon>
        <taxon>Catenuloplanes</taxon>
    </lineage>
</organism>